<dbReference type="Proteomes" id="UP000306102">
    <property type="component" value="Unassembled WGS sequence"/>
</dbReference>
<dbReference type="AlphaFoldDB" id="A0A4S4CY19"/>
<keyword evidence="6" id="KW-1185">Reference proteome</keyword>
<comment type="subcellular location">
    <subcellularLocation>
        <location evidence="1">Nucleus</location>
    </subcellularLocation>
</comment>
<dbReference type="InterPro" id="IPR009057">
    <property type="entry name" value="Homeodomain-like_sf"/>
</dbReference>
<dbReference type="InterPro" id="IPR017930">
    <property type="entry name" value="Myb_dom"/>
</dbReference>
<dbReference type="GO" id="GO:0005634">
    <property type="term" value="C:nucleus"/>
    <property type="evidence" value="ECO:0007669"/>
    <property type="project" value="UniProtKB-SubCell"/>
</dbReference>
<feature type="domain" description="HTH myb-type" evidence="4">
    <location>
        <begin position="431"/>
        <end position="493"/>
    </location>
</feature>
<proteinExistence type="predicted"/>
<keyword evidence="2" id="KW-0539">Nucleus</keyword>
<dbReference type="EMBL" id="SDRB02013711">
    <property type="protein sequence ID" value="THF94313.1"/>
    <property type="molecule type" value="Genomic_DNA"/>
</dbReference>
<dbReference type="SMART" id="SM00717">
    <property type="entry name" value="SANT"/>
    <property type="match status" value="1"/>
</dbReference>
<protein>
    <submittedName>
        <fullName evidence="5">Uncharacterized protein</fullName>
    </submittedName>
</protein>
<accession>A0A4S4CY19</accession>
<dbReference type="PANTHER" id="PTHR46993:SF6">
    <property type="entry name" value="MYB TRANSCRIPTION FACTOR"/>
    <property type="match status" value="1"/>
</dbReference>
<feature type="domain" description="Myb-like" evidence="3">
    <location>
        <begin position="431"/>
        <end position="491"/>
    </location>
</feature>
<dbReference type="CDD" id="cd11660">
    <property type="entry name" value="SANT_TRF"/>
    <property type="match status" value="1"/>
</dbReference>
<comment type="caution">
    <text evidence="5">The sequence shown here is derived from an EMBL/GenBank/DDBJ whole genome shotgun (WGS) entry which is preliminary data.</text>
</comment>
<dbReference type="STRING" id="542762.A0A4S4CY19"/>
<evidence type="ECO:0000259" key="4">
    <source>
        <dbReference type="PROSITE" id="PS51294"/>
    </source>
</evidence>
<evidence type="ECO:0000313" key="5">
    <source>
        <dbReference type="EMBL" id="THF94313.1"/>
    </source>
</evidence>
<evidence type="ECO:0000256" key="2">
    <source>
        <dbReference type="ARBA" id="ARBA00023242"/>
    </source>
</evidence>
<dbReference type="Gene3D" id="1.10.246.220">
    <property type="match status" value="1"/>
</dbReference>
<evidence type="ECO:0000256" key="1">
    <source>
        <dbReference type="ARBA" id="ARBA00004123"/>
    </source>
</evidence>
<sequence length="493" mass="55723">MDIDVARWVLDFILRQSVDDRLLNALIRVLPLPNDNSSLKKAMLLRRIESEIAKCLVSEKILELLERIEELDCEEGVEASKAMKGAYCAVAVDCVVRFLDESEDKEAKYFDAVKRIWRGRVWKMERSEKAVGLVSDELRSWKDEIEAVVWDASVCENVQMRNRRNDALEAVRTYVAEVWEIMGPSFLDLVAETVSDDTMKEVLGLGNNQVCNGVGEIAACMPDSSHDLIAGKGNNEMQRGIALPRRKHVAVKRGRVSSGTSRGVKIADSDDLDIGKSSNNYGCLPTPEINKVQEALRTSRLDLRAAVKDPLPDALQVAENVISSMRREDMNQEPSVEGQKVDVEISIHSVDRSAEAAQANEANLGNQCSRHQNNVPKPSLMARNSTAHTCEWDDSIDSLSEGSPGRGSIHLPTPKRRLVSPLKKYEIKKIGMRRKHKKWSTLEEDTLRTGVQKYVILLYGMGNWKLILDSYRDIFEQRTEVDLKDKWRNMIRY</sequence>
<dbReference type="PROSITE" id="PS50090">
    <property type="entry name" value="MYB_LIKE"/>
    <property type="match status" value="1"/>
</dbReference>
<gene>
    <name evidence="5" type="ORF">TEA_020349</name>
</gene>
<dbReference type="InterPro" id="IPR001005">
    <property type="entry name" value="SANT/Myb"/>
</dbReference>
<dbReference type="PANTHER" id="PTHR46993">
    <property type="entry name" value="MYB TRANSCRIPTION FACTOR"/>
    <property type="match status" value="1"/>
</dbReference>
<evidence type="ECO:0000313" key="6">
    <source>
        <dbReference type="Proteomes" id="UP000306102"/>
    </source>
</evidence>
<dbReference type="Pfam" id="PF00249">
    <property type="entry name" value="Myb_DNA-binding"/>
    <property type="match status" value="1"/>
</dbReference>
<name>A0A4S4CY19_CAMSN</name>
<dbReference type="PROSITE" id="PS51294">
    <property type="entry name" value="HTH_MYB"/>
    <property type="match status" value="1"/>
</dbReference>
<dbReference type="SUPFAM" id="SSF46689">
    <property type="entry name" value="Homeodomain-like"/>
    <property type="match status" value="1"/>
</dbReference>
<organism evidence="5 6">
    <name type="scientific">Camellia sinensis var. sinensis</name>
    <name type="common">China tea</name>
    <dbReference type="NCBI Taxonomy" id="542762"/>
    <lineage>
        <taxon>Eukaryota</taxon>
        <taxon>Viridiplantae</taxon>
        <taxon>Streptophyta</taxon>
        <taxon>Embryophyta</taxon>
        <taxon>Tracheophyta</taxon>
        <taxon>Spermatophyta</taxon>
        <taxon>Magnoliopsida</taxon>
        <taxon>eudicotyledons</taxon>
        <taxon>Gunneridae</taxon>
        <taxon>Pentapetalae</taxon>
        <taxon>asterids</taxon>
        <taxon>Ericales</taxon>
        <taxon>Theaceae</taxon>
        <taxon>Camellia</taxon>
    </lineage>
</organism>
<evidence type="ECO:0000259" key="3">
    <source>
        <dbReference type="PROSITE" id="PS50090"/>
    </source>
</evidence>
<reference evidence="5 6" key="1">
    <citation type="journal article" date="2018" name="Proc. Natl. Acad. Sci. U.S.A.">
        <title>Draft genome sequence of Camellia sinensis var. sinensis provides insights into the evolution of the tea genome and tea quality.</title>
        <authorList>
            <person name="Wei C."/>
            <person name="Yang H."/>
            <person name="Wang S."/>
            <person name="Zhao J."/>
            <person name="Liu C."/>
            <person name="Gao L."/>
            <person name="Xia E."/>
            <person name="Lu Y."/>
            <person name="Tai Y."/>
            <person name="She G."/>
            <person name="Sun J."/>
            <person name="Cao H."/>
            <person name="Tong W."/>
            <person name="Gao Q."/>
            <person name="Li Y."/>
            <person name="Deng W."/>
            <person name="Jiang X."/>
            <person name="Wang W."/>
            <person name="Chen Q."/>
            <person name="Zhang S."/>
            <person name="Li H."/>
            <person name="Wu J."/>
            <person name="Wang P."/>
            <person name="Li P."/>
            <person name="Shi C."/>
            <person name="Zheng F."/>
            <person name="Jian J."/>
            <person name="Huang B."/>
            <person name="Shan D."/>
            <person name="Shi M."/>
            <person name="Fang C."/>
            <person name="Yue Y."/>
            <person name="Li F."/>
            <person name="Li D."/>
            <person name="Wei S."/>
            <person name="Han B."/>
            <person name="Jiang C."/>
            <person name="Yin Y."/>
            <person name="Xia T."/>
            <person name="Zhang Z."/>
            <person name="Bennetzen J.L."/>
            <person name="Zhao S."/>
            <person name="Wan X."/>
        </authorList>
    </citation>
    <scope>NUCLEOTIDE SEQUENCE [LARGE SCALE GENOMIC DNA]</scope>
    <source>
        <strain evidence="6">cv. Shuchazao</strain>
        <tissue evidence="5">Leaf</tissue>
    </source>
</reference>